<dbReference type="STRING" id="1336337.A0A3N4JKU3"/>
<evidence type="ECO:0000259" key="2">
    <source>
        <dbReference type="PROSITE" id="PS50003"/>
    </source>
</evidence>
<keyword evidence="4" id="KW-1185">Reference proteome</keyword>
<evidence type="ECO:0000256" key="1">
    <source>
        <dbReference type="SAM" id="MobiDB-lite"/>
    </source>
</evidence>
<dbReference type="InterPro" id="IPR039486">
    <property type="entry name" value="Mug56/Spo71_PH"/>
</dbReference>
<dbReference type="GO" id="GO:0005628">
    <property type="term" value="C:prospore membrane"/>
    <property type="evidence" value="ECO:0007669"/>
    <property type="project" value="TreeGrafter"/>
</dbReference>
<dbReference type="InterPro" id="IPR029217">
    <property type="entry name" value="Spo7_2_N"/>
</dbReference>
<dbReference type="Pfam" id="PF23207">
    <property type="entry name" value="PH_SPO71"/>
    <property type="match status" value="1"/>
</dbReference>
<dbReference type="Proteomes" id="UP000276215">
    <property type="component" value="Unassembled WGS sequence"/>
</dbReference>
<dbReference type="SMART" id="SM01316">
    <property type="entry name" value="Spo7_2_N"/>
    <property type="match status" value="1"/>
</dbReference>
<dbReference type="EMBL" id="ML120436">
    <property type="protein sequence ID" value="RPA94504.1"/>
    <property type="molecule type" value="Genomic_DNA"/>
</dbReference>
<feature type="domain" description="PH" evidence="2">
    <location>
        <begin position="665"/>
        <end position="873"/>
    </location>
</feature>
<dbReference type="PANTHER" id="PTHR28076:SF1">
    <property type="entry name" value="PROSPORE MEMBRANE ADAPTER PROTEIN SPO71"/>
    <property type="match status" value="1"/>
</dbReference>
<organism evidence="3 4">
    <name type="scientific">Choiromyces venosus 120613-1</name>
    <dbReference type="NCBI Taxonomy" id="1336337"/>
    <lineage>
        <taxon>Eukaryota</taxon>
        <taxon>Fungi</taxon>
        <taxon>Dikarya</taxon>
        <taxon>Ascomycota</taxon>
        <taxon>Pezizomycotina</taxon>
        <taxon>Pezizomycetes</taxon>
        <taxon>Pezizales</taxon>
        <taxon>Tuberaceae</taxon>
        <taxon>Choiromyces</taxon>
    </lineage>
</organism>
<feature type="region of interest" description="Disordered" evidence="1">
    <location>
        <begin position="804"/>
        <end position="832"/>
    </location>
</feature>
<dbReference type="InterPro" id="IPR057379">
    <property type="entry name" value="PH_SPO71"/>
</dbReference>
<name>A0A3N4JKU3_9PEZI</name>
<evidence type="ECO:0000313" key="4">
    <source>
        <dbReference type="Proteomes" id="UP000276215"/>
    </source>
</evidence>
<feature type="region of interest" description="Disordered" evidence="1">
    <location>
        <begin position="113"/>
        <end position="223"/>
    </location>
</feature>
<feature type="compositionally biased region" description="Basic residues" evidence="1">
    <location>
        <begin position="170"/>
        <end position="179"/>
    </location>
</feature>
<dbReference type="SUPFAM" id="SSF50729">
    <property type="entry name" value="PH domain-like"/>
    <property type="match status" value="1"/>
</dbReference>
<dbReference type="OrthoDB" id="5579281at2759"/>
<dbReference type="GO" id="GO:1902657">
    <property type="term" value="P:protein localization to prospore membrane"/>
    <property type="evidence" value="ECO:0007669"/>
    <property type="project" value="InterPro"/>
</dbReference>
<accession>A0A3N4JKU3</accession>
<evidence type="ECO:0000313" key="3">
    <source>
        <dbReference type="EMBL" id="RPA94504.1"/>
    </source>
</evidence>
<reference evidence="3 4" key="1">
    <citation type="journal article" date="2018" name="Nat. Ecol. Evol.">
        <title>Pezizomycetes genomes reveal the molecular basis of ectomycorrhizal truffle lifestyle.</title>
        <authorList>
            <person name="Murat C."/>
            <person name="Payen T."/>
            <person name="Noel B."/>
            <person name="Kuo A."/>
            <person name="Morin E."/>
            <person name="Chen J."/>
            <person name="Kohler A."/>
            <person name="Krizsan K."/>
            <person name="Balestrini R."/>
            <person name="Da Silva C."/>
            <person name="Montanini B."/>
            <person name="Hainaut M."/>
            <person name="Levati E."/>
            <person name="Barry K.W."/>
            <person name="Belfiori B."/>
            <person name="Cichocki N."/>
            <person name="Clum A."/>
            <person name="Dockter R.B."/>
            <person name="Fauchery L."/>
            <person name="Guy J."/>
            <person name="Iotti M."/>
            <person name="Le Tacon F."/>
            <person name="Lindquist E.A."/>
            <person name="Lipzen A."/>
            <person name="Malagnac F."/>
            <person name="Mello A."/>
            <person name="Molinier V."/>
            <person name="Miyauchi S."/>
            <person name="Poulain J."/>
            <person name="Riccioni C."/>
            <person name="Rubini A."/>
            <person name="Sitrit Y."/>
            <person name="Splivallo R."/>
            <person name="Traeger S."/>
            <person name="Wang M."/>
            <person name="Zifcakova L."/>
            <person name="Wipf D."/>
            <person name="Zambonelli A."/>
            <person name="Paolocci F."/>
            <person name="Nowrousian M."/>
            <person name="Ottonello S."/>
            <person name="Baldrian P."/>
            <person name="Spatafora J.W."/>
            <person name="Henrissat B."/>
            <person name="Nagy L.G."/>
            <person name="Aury J.M."/>
            <person name="Wincker P."/>
            <person name="Grigoriev I.V."/>
            <person name="Bonfante P."/>
            <person name="Martin F.M."/>
        </authorList>
    </citation>
    <scope>NUCLEOTIDE SEQUENCE [LARGE SCALE GENOMIC DNA]</scope>
    <source>
        <strain evidence="3 4">120613-1</strain>
    </source>
</reference>
<dbReference type="PROSITE" id="PS50003">
    <property type="entry name" value="PH_DOMAIN"/>
    <property type="match status" value="2"/>
</dbReference>
<dbReference type="Pfam" id="PF15404">
    <property type="entry name" value="PH_4"/>
    <property type="match status" value="1"/>
</dbReference>
<dbReference type="AlphaFoldDB" id="A0A3N4JKU3"/>
<feature type="region of interest" description="Disordered" evidence="1">
    <location>
        <begin position="280"/>
        <end position="343"/>
    </location>
</feature>
<dbReference type="Pfam" id="PF15407">
    <property type="entry name" value="Spo7_2_N"/>
    <property type="match status" value="1"/>
</dbReference>
<dbReference type="InterPro" id="IPR040345">
    <property type="entry name" value="Mug56/Spo71"/>
</dbReference>
<feature type="compositionally biased region" description="Acidic residues" evidence="1">
    <location>
        <begin position="208"/>
        <end position="218"/>
    </location>
</feature>
<proteinExistence type="predicted"/>
<protein>
    <recommendedName>
        <fullName evidence="2">PH domain-containing protein</fullName>
    </recommendedName>
</protein>
<sequence length="1115" mass="126648">MNEGITAPGEEEEEVEEVLIEQPRNIDGVRLDPNSYTAHRLHHATPEHLHITTRRVFVGPIPIGWLKNHRSAWYKNHRGVFGAGKNSTFTAAEDGCGEPMLGGLVRRDTGDWWTEEDEGAGSGALNGVLGTSGPVPIPRSNTMTSESQRRKGKGRATTTAAATDGPRQRPASRRSRKRLKPADLNRGESFATANESWDSAEEGYSPREEEEQDEEEENVPPMRNIESLHVETDLEGCPEDIVSQELVPLSAGSDAAASSISPTQSLEASNSLASLLKHDTQARERLSRQASSRGRAPPLQRTLSGKKLGIFARARGSRSPKKKDATGSSSSPPPPPPAERVVTNKERVAAGLVRFNTAVDVRERDREMQMKLADLSRSRTFRHIGRYHHHFRKREGEIVKMENMLVRVEVSTSPVPGEYDENESMKIVTHLREKWREFVVVCRQTGEKETPLALRLYKKRVIPAIDRPRVSSHGVREIPLNPKITKVNLYSSLDKTLVIWLPFKRGSIIYIMRPRCSSSSVEWHTFLQGALGWNRSDRLLISVPDLSLSITIDKPFARVEQKLEEDSDDEAPIREERAVAKNLLNRSMQLLGGVKEWGDIVEHWKKNERMGLAWRRYDRLEWIHGVNEHRMYGTMAMQKTHELEIRPKIHYPTETKVDGEKMTEPAPVEGFLLRLSPGKGRQERLGKLFYKRLYFTTHDNYLCFCKPARALPPPPPKLPVHTGTIPKLSKIKDEIPLIYAVAPYAPDADGEIAWITKGTAKEIDNRDRDAYDEGERKVNTLLRAEGFIDLCKVVEVRYVKRQPRGKDAGIGHGESADFDRSAPDSNREDGAVGEFNDEKTFELVLDNGLALRLQGYDQRTRDEWMTRLKDLVKYWRARDKEDLATIRRTRDANLKQLNLDEEMESIVGQFARKWEVSRSIASGEIFNVCGLSSCRAITMSGVLYRKPRRRATFNRYNVVLCHGELLTFHNSYRKNSGAELPHIHQERHLSLSLRDCYVYSGLVTENDLLYQNQTFDSNTPGRHALPRVYQDGMTSHDEDTMTCFVIWYSMRRNIFKTKDGEGRTVRHRVTALGQTGKSIVFKARSRLERDAWVMSIGMEIERLNATSPEDIRVTA</sequence>
<feature type="domain" description="PH" evidence="2">
    <location>
        <begin position="936"/>
        <end position="1101"/>
    </location>
</feature>
<dbReference type="SMART" id="SM00233">
    <property type="entry name" value="PH"/>
    <property type="match status" value="2"/>
</dbReference>
<dbReference type="PANTHER" id="PTHR28076">
    <property type="entry name" value="SPORULATION-SPECIFIC PROTEIN 71"/>
    <property type="match status" value="1"/>
</dbReference>
<dbReference type="InterPro" id="IPR001849">
    <property type="entry name" value="PH_domain"/>
</dbReference>
<gene>
    <name evidence="3" type="ORF">L873DRAFT_1701267</name>
</gene>